<evidence type="ECO:0000313" key="3">
    <source>
        <dbReference type="Proteomes" id="UP000629365"/>
    </source>
</evidence>
<sequence length="305" mass="31830">MSEQAPAGWYPDGSGSERYWDGSAWTDQLRTPASALALPPAPVTLDVADEQPASAGMWSKFGSSVKKVAADRKAARAEEVRAHQERAVAAGPMVTSGVFGFSTIELYEGGYVRVAEAREGYARTAEITKNTPFEKLRSITFGGSEADAARTAEVAPGSPLEGAVMQAMSGLVKGGKLLSKGTAIGVAASGINQLAANAARKSDLVIATDVAIHTLTNQQHNGMFKVSKKEHDAVARALVEAGNTVLGISAEPEQISEPEVVAVAAMQAAAPSLSDRLRELSELHREGILSDDEFAGAKGKLLSGL</sequence>
<dbReference type="InterPro" id="IPR018929">
    <property type="entry name" value="DUF2510"/>
</dbReference>
<proteinExistence type="predicted"/>
<reference evidence="3" key="1">
    <citation type="journal article" date="2019" name="Int. J. Syst. Evol. Microbiol.">
        <title>The Global Catalogue of Microorganisms (GCM) 10K type strain sequencing project: providing services to taxonomists for standard genome sequencing and annotation.</title>
        <authorList>
            <consortium name="The Broad Institute Genomics Platform"/>
            <consortium name="The Broad Institute Genome Sequencing Center for Infectious Disease"/>
            <person name="Wu L."/>
            <person name="Ma J."/>
        </authorList>
    </citation>
    <scope>NUCLEOTIDE SEQUENCE [LARGE SCALE GENOMIC DNA]</scope>
    <source>
        <strain evidence="3">CCM 7640</strain>
    </source>
</reference>
<dbReference type="RefSeq" id="WP_188435497.1">
    <property type="nucleotide sequence ID" value="NZ_BMCM01000001.1"/>
</dbReference>
<evidence type="ECO:0000313" key="2">
    <source>
        <dbReference type="EMBL" id="GGD69494.1"/>
    </source>
</evidence>
<dbReference type="Pfam" id="PF10708">
    <property type="entry name" value="DUF2510"/>
    <property type="match status" value="1"/>
</dbReference>
<protein>
    <recommendedName>
        <fullName evidence="1">DUF2510 domain-containing protein</fullName>
    </recommendedName>
</protein>
<name>A0ABQ1RJZ5_9MICO</name>
<evidence type="ECO:0000259" key="1">
    <source>
        <dbReference type="Pfam" id="PF10708"/>
    </source>
</evidence>
<feature type="domain" description="DUF2510" evidence="1">
    <location>
        <begin position="7"/>
        <end position="35"/>
    </location>
</feature>
<dbReference type="EMBL" id="BMCM01000001">
    <property type="protein sequence ID" value="GGD69494.1"/>
    <property type="molecule type" value="Genomic_DNA"/>
</dbReference>
<dbReference type="Proteomes" id="UP000629365">
    <property type="component" value="Unassembled WGS sequence"/>
</dbReference>
<gene>
    <name evidence="2" type="ORF">GCM10007269_10760</name>
</gene>
<accession>A0ABQ1RJZ5</accession>
<comment type="caution">
    <text evidence="2">The sequence shown here is derived from an EMBL/GenBank/DDBJ whole genome shotgun (WGS) entry which is preliminary data.</text>
</comment>
<organism evidence="2 3">
    <name type="scientific">Microbacterium murale</name>
    <dbReference type="NCBI Taxonomy" id="1081040"/>
    <lineage>
        <taxon>Bacteria</taxon>
        <taxon>Bacillati</taxon>
        <taxon>Actinomycetota</taxon>
        <taxon>Actinomycetes</taxon>
        <taxon>Micrococcales</taxon>
        <taxon>Microbacteriaceae</taxon>
        <taxon>Microbacterium</taxon>
    </lineage>
</organism>
<keyword evidence="3" id="KW-1185">Reference proteome</keyword>